<dbReference type="InterPro" id="IPR027443">
    <property type="entry name" value="IPNS-like_sf"/>
</dbReference>
<reference evidence="1" key="1">
    <citation type="submission" date="2021-02" db="EMBL/GenBank/DDBJ databases">
        <title>Genome sequence Cadophora malorum strain M34.</title>
        <authorList>
            <person name="Stefanovic E."/>
            <person name="Vu D."/>
            <person name="Scully C."/>
            <person name="Dijksterhuis J."/>
            <person name="Roader J."/>
            <person name="Houbraken J."/>
        </authorList>
    </citation>
    <scope>NUCLEOTIDE SEQUENCE</scope>
    <source>
        <strain evidence="1">M34</strain>
    </source>
</reference>
<dbReference type="InterPro" id="IPR010856">
    <property type="entry name" value="Gig2-like"/>
</dbReference>
<proteinExistence type="predicted"/>
<evidence type="ECO:0000313" key="1">
    <source>
        <dbReference type="EMBL" id="KAG4421028.1"/>
    </source>
</evidence>
<dbReference type="Proteomes" id="UP000664132">
    <property type="component" value="Unassembled WGS sequence"/>
</dbReference>
<evidence type="ECO:0008006" key="3">
    <source>
        <dbReference type="Google" id="ProtNLM"/>
    </source>
</evidence>
<protein>
    <recommendedName>
        <fullName evidence="3">DUF1479-domain-containing protein</fullName>
    </recommendedName>
</protein>
<organism evidence="1 2">
    <name type="scientific">Cadophora malorum</name>
    <dbReference type="NCBI Taxonomy" id="108018"/>
    <lineage>
        <taxon>Eukaryota</taxon>
        <taxon>Fungi</taxon>
        <taxon>Dikarya</taxon>
        <taxon>Ascomycota</taxon>
        <taxon>Pezizomycotina</taxon>
        <taxon>Leotiomycetes</taxon>
        <taxon>Helotiales</taxon>
        <taxon>Ploettnerulaceae</taxon>
        <taxon>Cadophora</taxon>
    </lineage>
</organism>
<dbReference type="PANTHER" id="PTHR30613">
    <property type="entry name" value="UNCHARACTERIZED PROTEIN YBIU-RELATED"/>
    <property type="match status" value="1"/>
</dbReference>
<dbReference type="AlphaFoldDB" id="A0A8H7TLN4"/>
<accession>A0A8H7TLN4</accession>
<name>A0A8H7TLN4_9HELO</name>
<gene>
    <name evidence="1" type="ORF">IFR04_005791</name>
</gene>
<keyword evidence="2" id="KW-1185">Reference proteome</keyword>
<comment type="caution">
    <text evidence="1">The sequence shown here is derived from an EMBL/GenBank/DDBJ whole genome shotgun (WGS) entry which is preliminary data.</text>
</comment>
<evidence type="ECO:0000313" key="2">
    <source>
        <dbReference type="Proteomes" id="UP000664132"/>
    </source>
</evidence>
<dbReference type="EMBL" id="JAFJYH010000072">
    <property type="protein sequence ID" value="KAG4421028.1"/>
    <property type="molecule type" value="Genomic_DNA"/>
</dbReference>
<sequence>MPGKLQTWPAWPEFVQGKGPQSRDSDFLECKKAIIAEYGEQALRASWIQVCQDLESITSEISSKKSDMIPEFAIEKILKYGFTTDEKARLKNVGSFVVRGVVPESEARSHYQNLRQYVDKNRSRIDGWPKESPSMLLLYNSPTQIAIRTHSNHLRLQRKMNELWHDESGETSPEPLLYSDGVRDRPPKQAFLGLGPHIDAGSLCRWADPTYRKAYASIFAGNPRSHDAYDLYIRQSADQYLFPGIAHSTVFRSFQGWTALTRASAGEGAIMLYPNVSTAIAYVLLRPFFAPPESEDDIMDATKWTFDAESSFFPGTFKPQSQLLSRTSHPHLRLESCLVHIPTLKPGDTVWWHTDTCHAVDAEHNGAENASVVYIAACPTTKANKAYVKSQLEEFLAGRPPPDYASDTRLDESTLEGFKGHQSLLEGAKSALGYSLLD</sequence>
<dbReference type="Gene3D" id="2.60.120.330">
    <property type="entry name" value="B-lactam Antibiotic, Isopenicillin N Synthase, Chain"/>
    <property type="match status" value="1"/>
</dbReference>
<dbReference type="OrthoDB" id="8249012at2759"/>
<dbReference type="SUPFAM" id="SSF51197">
    <property type="entry name" value="Clavaminate synthase-like"/>
    <property type="match status" value="1"/>
</dbReference>
<dbReference type="Pfam" id="PF07350">
    <property type="entry name" value="Gig2-like"/>
    <property type="match status" value="1"/>
</dbReference>
<dbReference type="PANTHER" id="PTHR30613:SF1">
    <property type="entry name" value="DUF1479 DOMAIN PROTEIN (AFU_ORTHOLOGUE AFUA_5G09280)"/>
    <property type="match status" value="1"/>
</dbReference>